<comment type="similarity">
    <text evidence="1 4">Belongs to the glycosyl hydrolase 43 family.</text>
</comment>
<evidence type="ECO:0000256" key="3">
    <source>
        <dbReference type="ARBA" id="ARBA00023295"/>
    </source>
</evidence>
<sequence length="525" mass="58407">MHGFAALSALILGASAQKVFNNPVLYQDLADVDIMRQGDTFYYSASTMHFSPGAPILRSYDLVNWEYFSHSVPWLDFSPGGSYNMSGSTAYNAGIYASFFNYNAKLNTWYWGGCITNDYRTHIYKSSSPEGPWSKINVINSCYYDCGMLVDDDGTMYVVFLTGWNTQKLYVVQLSPDGKELKRQQVWTTESSLSYVEGWRMYKRGGQYYILGVHPMDGNIILKASSPWGPYTWKWLVRNGGTLVPGARVPRQGGLVSLSNGSWYHMAFIDAYPGGRLPALAPVDWSSDDWPTVRLVNGQWDKQYPYPLTPRAVKSVVGTDTFNGTTLGPQYEWNHNPDSSAYSFTTDGLQLRTATVADNFFSARNTLTHRILGPSSTLTIQLDYSRMADGDHAGLVLFDYTAGWIGIIREGSSFRVSMWNGVALSDSGWKPSNAGSQVASANISGGRIWLRTIVNVLPGTDQGRFQYSTDGRTFTNLGNNVTIMNNKVFFMGWRYGVFNFASKARGGSVTLRSFTIDGTMMNSAT</sequence>
<dbReference type="PANTHER" id="PTHR42812:SF15">
    <property type="entry name" value="HYDROLASE, PUTATIVE (AFU_ORTHOLOGUE AFUA_2G00930)-RELATED"/>
    <property type="match status" value="1"/>
</dbReference>
<dbReference type="Proteomes" id="UP000244855">
    <property type="component" value="Unassembled WGS sequence"/>
</dbReference>
<gene>
    <name evidence="7" type="ORF">DM02DRAFT_636530</name>
</gene>
<proteinExistence type="inferred from homology"/>
<dbReference type="InterPro" id="IPR051795">
    <property type="entry name" value="Glycosyl_Hydrlase_43"/>
</dbReference>
<dbReference type="PANTHER" id="PTHR42812">
    <property type="entry name" value="BETA-XYLOSIDASE"/>
    <property type="match status" value="1"/>
</dbReference>
<dbReference type="AlphaFoldDB" id="A0A2V1CYU1"/>
<dbReference type="Gene3D" id="2.115.10.20">
    <property type="entry name" value="Glycosyl hydrolase domain, family 43"/>
    <property type="match status" value="1"/>
</dbReference>
<dbReference type="SUPFAM" id="SSF49899">
    <property type="entry name" value="Concanavalin A-like lectins/glucanases"/>
    <property type="match status" value="1"/>
</dbReference>
<evidence type="ECO:0000256" key="5">
    <source>
        <dbReference type="SAM" id="SignalP"/>
    </source>
</evidence>
<feature type="domain" description="Beta-xylosidase C-terminal Concanavalin A-like" evidence="6">
    <location>
        <begin position="320"/>
        <end position="514"/>
    </location>
</feature>
<dbReference type="EMBL" id="KZ806083">
    <property type="protein sequence ID" value="PVH90821.1"/>
    <property type="molecule type" value="Genomic_DNA"/>
</dbReference>
<keyword evidence="2 4" id="KW-0378">Hydrolase</keyword>
<dbReference type="Gene3D" id="2.60.120.200">
    <property type="match status" value="1"/>
</dbReference>
<evidence type="ECO:0000313" key="7">
    <source>
        <dbReference type="EMBL" id="PVH90821.1"/>
    </source>
</evidence>
<name>A0A2V1CYU1_9PLEO</name>
<protein>
    <submittedName>
        <fullName evidence="7">Glycoside hydrolase family 43 protein</fullName>
    </submittedName>
</protein>
<feature type="chain" id="PRO_5016128152" evidence="5">
    <location>
        <begin position="17"/>
        <end position="525"/>
    </location>
</feature>
<evidence type="ECO:0000259" key="6">
    <source>
        <dbReference type="Pfam" id="PF17851"/>
    </source>
</evidence>
<keyword evidence="3 4" id="KW-0326">Glycosidase</keyword>
<dbReference type="STRING" id="97972.A0A2V1CYU1"/>
<dbReference type="OrthoDB" id="2139957at2759"/>
<keyword evidence="5" id="KW-0732">Signal</keyword>
<evidence type="ECO:0000256" key="4">
    <source>
        <dbReference type="RuleBase" id="RU361187"/>
    </source>
</evidence>
<dbReference type="GO" id="GO:0004553">
    <property type="term" value="F:hydrolase activity, hydrolyzing O-glycosyl compounds"/>
    <property type="evidence" value="ECO:0007669"/>
    <property type="project" value="InterPro"/>
</dbReference>
<evidence type="ECO:0000313" key="8">
    <source>
        <dbReference type="Proteomes" id="UP000244855"/>
    </source>
</evidence>
<dbReference type="SUPFAM" id="SSF75005">
    <property type="entry name" value="Arabinanase/levansucrase/invertase"/>
    <property type="match status" value="1"/>
</dbReference>
<dbReference type="InterPro" id="IPR041542">
    <property type="entry name" value="GH43_C2"/>
</dbReference>
<dbReference type="InterPro" id="IPR023296">
    <property type="entry name" value="Glyco_hydro_beta-prop_sf"/>
</dbReference>
<feature type="signal peptide" evidence="5">
    <location>
        <begin position="1"/>
        <end position="16"/>
    </location>
</feature>
<dbReference type="InterPro" id="IPR006710">
    <property type="entry name" value="Glyco_hydro_43"/>
</dbReference>
<evidence type="ECO:0000256" key="1">
    <source>
        <dbReference type="ARBA" id="ARBA00009865"/>
    </source>
</evidence>
<organism evidence="7 8">
    <name type="scientific">Periconia macrospinosa</name>
    <dbReference type="NCBI Taxonomy" id="97972"/>
    <lineage>
        <taxon>Eukaryota</taxon>
        <taxon>Fungi</taxon>
        <taxon>Dikarya</taxon>
        <taxon>Ascomycota</taxon>
        <taxon>Pezizomycotina</taxon>
        <taxon>Dothideomycetes</taxon>
        <taxon>Pleosporomycetidae</taxon>
        <taxon>Pleosporales</taxon>
        <taxon>Massarineae</taxon>
        <taxon>Periconiaceae</taxon>
        <taxon>Periconia</taxon>
    </lineage>
</organism>
<dbReference type="CDD" id="cd09001">
    <property type="entry name" value="GH43_FsAxh1-like"/>
    <property type="match status" value="1"/>
</dbReference>
<dbReference type="InterPro" id="IPR013320">
    <property type="entry name" value="ConA-like_dom_sf"/>
</dbReference>
<keyword evidence="8" id="KW-1185">Reference proteome</keyword>
<dbReference type="Pfam" id="PF17851">
    <property type="entry name" value="GH43_C2"/>
    <property type="match status" value="1"/>
</dbReference>
<evidence type="ECO:0000256" key="2">
    <source>
        <dbReference type="ARBA" id="ARBA00022801"/>
    </source>
</evidence>
<dbReference type="Pfam" id="PF04616">
    <property type="entry name" value="Glyco_hydro_43"/>
    <property type="match status" value="1"/>
</dbReference>
<reference evidence="7 8" key="1">
    <citation type="journal article" date="2018" name="Sci. Rep.">
        <title>Comparative genomics provides insights into the lifestyle and reveals functional heterogeneity of dark septate endophytic fungi.</title>
        <authorList>
            <person name="Knapp D.G."/>
            <person name="Nemeth J.B."/>
            <person name="Barry K."/>
            <person name="Hainaut M."/>
            <person name="Henrissat B."/>
            <person name="Johnson J."/>
            <person name="Kuo A."/>
            <person name="Lim J.H.P."/>
            <person name="Lipzen A."/>
            <person name="Nolan M."/>
            <person name="Ohm R.A."/>
            <person name="Tamas L."/>
            <person name="Grigoriev I.V."/>
            <person name="Spatafora J.W."/>
            <person name="Nagy L.G."/>
            <person name="Kovacs G.M."/>
        </authorList>
    </citation>
    <scope>NUCLEOTIDE SEQUENCE [LARGE SCALE GENOMIC DNA]</scope>
    <source>
        <strain evidence="7 8">DSE2036</strain>
    </source>
</reference>
<accession>A0A2V1CYU1</accession>
<dbReference type="GO" id="GO:0005975">
    <property type="term" value="P:carbohydrate metabolic process"/>
    <property type="evidence" value="ECO:0007669"/>
    <property type="project" value="InterPro"/>
</dbReference>